<feature type="domain" description="MmeI-like DNA-methyltransferase" evidence="9">
    <location>
        <begin position="337"/>
        <end position="596"/>
    </location>
</feature>
<keyword evidence="11" id="KW-1185">Reference proteome</keyword>
<evidence type="ECO:0000256" key="4">
    <source>
        <dbReference type="ARBA" id="ARBA00047942"/>
    </source>
</evidence>
<dbReference type="EMBL" id="JAJKFW010000023">
    <property type="protein sequence ID" value="MCC9643174.1"/>
    <property type="molecule type" value="Genomic_DNA"/>
</dbReference>
<sequence>MPLSWNEIRSNSIEFAKEWATESRENAEAKTFWDQFFRVFGLNRRLIASFEEPVKNIKGQYGFIDVFWKAVLLAEHKSAGKDLDKAASQAFDYIQSLARENRHDEIPRYVILSDFRRFVLFDLETDTKHEFPLGELYKNVDKLAFIPGYKQHDFAQEDPINIKAVQIMGDLHDTLEAGGYTGHDLERLLVRILFCLFAEDTGIFERNAFQLYIENHTHPDGSNVGAAISEFFAVLNKPVGKRQSGLREELADLPYVNGELFAEMLGFPAFDRAMRNSLIAATRFDWSQISPAVFGALFQAVMEPSERRKIGAHYTSERDILKLIGPLFLDELKSSLDKAGKDRGKLKKLHERMGELKFLDPACGCGNFLVIAYRELRLLELRVLERLQTEQTVFDFQTLAKVDVDQMYGIEIEEWPARIAEVAMWLMDHQMNLRLSEQFGEYFVRLPLKKSPHIDHNNALAIDWTDVLPIDECSFILGNPPFIGSKYQSKVQRAEVKGIVGEKVRGVGLLDYVTAWYFKAARYIQDTDIRVAFVSTNSISQGEQVGVLWGELLKLGININFAHRTFAWQSEARGAAHVHVVIIGFSDKPIANRRIFDYEHIKGEPQESEAANINPYLVDGKNSLLTNRSKSLSANRQMVSGNQPIDGGHYLFRPEEKEEFLSEQPDALQYFKIWLGGREFLNAIERWCLYLRDIDPAELRALPSVLDRVKKVQECRLKSSRASTVRLAETPTRFQVEIETGANYVALPEVSSERRNYIPVAFLSSDIVCGNKLRLIPDAGLWEFGIMMSSMHMAWVRSVSGRLKSDFQYSIKLVYNNFPWPQDVSDKQREAVETAAAAVLNAREQFPDASLADLYDPLSMPAVLTKAHAKLDRAVDRCYRSQPFPHERNRVEFLFELYERLSAPLVAKKKTRRKKAGQRE</sequence>
<evidence type="ECO:0000259" key="9">
    <source>
        <dbReference type="Pfam" id="PF20473"/>
    </source>
</evidence>
<gene>
    <name evidence="10" type="ORF">LOC71_12890</name>
</gene>
<dbReference type="Pfam" id="PF20473">
    <property type="entry name" value="MmeI_Mtase"/>
    <property type="match status" value="1"/>
</dbReference>
<dbReference type="PANTHER" id="PTHR33841:SF1">
    <property type="entry name" value="DNA METHYLTRANSFERASE A"/>
    <property type="match status" value="1"/>
</dbReference>
<dbReference type="InterPro" id="IPR046819">
    <property type="entry name" value="MmeI_hel"/>
</dbReference>
<keyword evidence="3" id="KW-0808">Transferase</keyword>
<proteinExistence type="predicted"/>
<evidence type="ECO:0000313" key="11">
    <source>
        <dbReference type="Proteomes" id="UP001430306"/>
    </source>
</evidence>
<protein>
    <recommendedName>
        <fullName evidence="1">site-specific DNA-methyltransferase (adenine-specific)</fullName>
        <ecNumber evidence="1">2.1.1.72</ecNumber>
    </recommendedName>
</protein>
<reference evidence="10" key="1">
    <citation type="submission" date="2021-11" db="EMBL/GenBank/DDBJ databases">
        <title>Genome sequence.</title>
        <authorList>
            <person name="Sun Q."/>
        </authorList>
    </citation>
    <scope>NUCLEOTIDE SEQUENCE</scope>
    <source>
        <strain evidence="10">JC740</strain>
    </source>
</reference>
<dbReference type="InterPro" id="IPR046820">
    <property type="entry name" value="MmeI_TRD"/>
</dbReference>
<dbReference type="InterPro" id="IPR046818">
    <property type="entry name" value="MmeI_C"/>
</dbReference>
<feature type="domain" description="MmeI-like helicase spacer" evidence="6">
    <location>
        <begin position="183"/>
        <end position="261"/>
    </location>
</feature>
<feature type="domain" description="MmeI-like N-terminal" evidence="5">
    <location>
        <begin position="11"/>
        <end position="177"/>
    </location>
</feature>
<dbReference type="InterPro" id="IPR046816">
    <property type="entry name" value="MmeI_Mtase"/>
</dbReference>
<evidence type="ECO:0000259" key="6">
    <source>
        <dbReference type="Pfam" id="PF20465"/>
    </source>
</evidence>
<organism evidence="10 11">
    <name type="scientific">Rhodopirellula halodulae</name>
    <dbReference type="NCBI Taxonomy" id="2894198"/>
    <lineage>
        <taxon>Bacteria</taxon>
        <taxon>Pseudomonadati</taxon>
        <taxon>Planctomycetota</taxon>
        <taxon>Planctomycetia</taxon>
        <taxon>Pirellulales</taxon>
        <taxon>Pirellulaceae</taxon>
        <taxon>Rhodopirellula</taxon>
    </lineage>
</organism>
<dbReference type="Proteomes" id="UP001430306">
    <property type="component" value="Unassembled WGS sequence"/>
</dbReference>
<dbReference type="RefSeq" id="WP_230274108.1">
    <property type="nucleotide sequence ID" value="NZ_JAJKFW010000023.1"/>
</dbReference>
<dbReference type="Pfam" id="PF20466">
    <property type="entry name" value="MmeI_TRD"/>
    <property type="match status" value="1"/>
</dbReference>
<dbReference type="InterPro" id="IPR029063">
    <property type="entry name" value="SAM-dependent_MTases_sf"/>
</dbReference>
<dbReference type="InterPro" id="IPR046817">
    <property type="entry name" value="MmeI_N"/>
</dbReference>
<evidence type="ECO:0000313" key="10">
    <source>
        <dbReference type="EMBL" id="MCC9643174.1"/>
    </source>
</evidence>
<evidence type="ECO:0000259" key="5">
    <source>
        <dbReference type="Pfam" id="PF20464"/>
    </source>
</evidence>
<evidence type="ECO:0000256" key="2">
    <source>
        <dbReference type="ARBA" id="ARBA00022603"/>
    </source>
</evidence>
<keyword evidence="2" id="KW-0489">Methyltransferase</keyword>
<feature type="domain" description="MmeI-like C-terminal" evidence="8">
    <location>
        <begin position="824"/>
        <end position="905"/>
    </location>
</feature>
<dbReference type="Pfam" id="PF20465">
    <property type="entry name" value="MmeI_hel"/>
    <property type="match status" value="1"/>
</dbReference>
<dbReference type="Gene3D" id="3.40.50.150">
    <property type="entry name" value="Vaccinia Virus protein VP39"/>
    <property type="match status" value="1"/>
</dbReference>
<evidence type="ECO:0000259" key="8">
    <source>
        <dbReference type="Pfam" id="PF20467"/>
    </source>
</evidence>
<dbReference type="PANTHER" id="PTHR33841">
    <property type="entry name" value="DNA METHYLTRANSFERASE YEEA-RELATED"/>
    <property type="match status" value="1"/>
</dbReference>
<dbReference type="Pfam" id="PF20467">
    <property type="entry name" value="MmeI_C"/>
    <property type="match status" value="1"/>
</dbReference>
<dbReference type="SUPFAM" id="SSF53335">
    <property type="entry name" value="S-adenosyl-L-methionine-dependent methyltransferases"/>
    <property type="match status" value="1"/>
</dbReference>
<comment type="caution">
    <text evidence="10">The sequence shown here is derived from an EMBL/GenBank/DDBJ whole genome shotgun (WGS) entry which is preliminary data.</text>
</comment>
<comment type="catalytic activity">
    <reaction evidence="4">
        <text>a 2'-deoxyadenosine in DNA + S-adenosyl-L-methionine = an N(6)-methyl-2'-deoxyadenosine in DNA + S-adenosyl-L-homocysteine + H(+)</text>
        <dbReference type="Rhea" id="RHEA:15197"/>
        <dbReference type="Rhea" id="RHEA-COMP:12418"/>
        <dbReference type="Rhea" id="RHEA-COMP:12419"/>
        <dbReference type="ChEBI" id="CHEBI:15378"/>
        <dbReference type="ChEBI" id="CHEBI:57856"/>
        <dbReference type="ChEBI" id="CHEBI:59789"/>
        <dbReference type="ChEBI" id="CHEBI:90615"/>
        <dbReference type="ChEBI" id="CHEBI:90616"/>
        <dbReference type="EC" id="2.1.1.72"/>
    </reaction>
</comment>
<accession>A0ABS8NHY1</accession>
<evidence type="ECO:0000256" key="1">
    <source>
        <dbReference type="ARBA" id="ARBA00011900"/>
    </source>
</evidence>
<dbReference type="EC" id="2.1.1.72" evidence="1"/>
<dbReference type="InterPro" id="IPR050953">
    <property type="entry name" value="N4_N6_ade-DNA_methylase"/>
</dbReference>
<evidence type="ECO:0000259" key="7">
    <source>
        <dbReference type="Pfam" id="PF20466"/>
    </source>
</evidence>
<feature type="domain" description="MmeI-like target recognition" evidence="7">
    <location>
        <begin position="620"/>
        <end position="822"/>
    </location>
</feature>
<dbReference type="Pfam" id="PF20464">
    <property type="entry name" value="MmeI_N"/>
    <property type="match status" value="1"/>
</dbReference>
<evidence type="ECO:0000256" key="3">
    <source>
        <dbReference type="ARBA" id="ARBA00022679"/>
    </source>
</evidence>
<name>A0ABS8NHY1_9BACT</name>